<evidence type="ECO:0000256" key="5">
    <source>
        <dbReference type="ARBA" id="ARBA00022490"/>
    </source>
</evidence>
<dbReference type="Gene3D" id="3.40.630.20">
    <property type="entry name" value="Peptidase C15, pyroglutamyl peptidase I-like"/>
    <property type="match status" value="1"/>
</dbReference>
<dbReference type="PIRSF" id="PIRSF015592">
    <property type="entry name" value="Prld-crbxl_pptds"/>
    <property type="match status" value="1"/>
</dbReference>
<dbReference type="GO" id="GO:0005829">
    <property type="term" value="C:cytosol"/>
    <property type="evidence" value="ECO:0007669"/>
    <property type="project" value="InterPro"/>
</dbReference>
<dbReference type="InterPro" id="IPR033694">
    <property type="entry name" value="PGPEP1_Cys_AS"/>
</dbReference>
<evidence type="ECO:0000256" key="8">
    <source>
        <dbReference type="ARBA" id="ARBA00022807"/>
    </source>
</evidence>
<dbReference type="PANTHER" id="PTHR23402:SF1">
    <property type="entry name" value="PYROGLUTAMYL-PEPTIDASE I"/>
    <property type="match status" value="1"/>
</dbReference>
<sequence length="216" mass="23542">MKTILLTGFEPFAGETLNASWEVARRLHGTLAEDGSRVIAMQLPCVFERALRVLEERLDSLRPQTAVALGQAGGSPCVRLERVAINLDDACMVDNAGRQPVDVPVVHGGPTGYFSGLPIKAMASALRKAHIPVSVSHSAGTYVCNHVFYGLMHEAGRRESLKRAGFIHLPYLPEQATRYLKAPAMSLETQLSAMRLALRVVQTTHKDEILSEGTLD</sequence>
<accession>A0A1I4CT13</accession>
<dbReference type="InterPro" id="IPR036440">
    <property type="entry name" value="Peptidase_C15-like_sf"/>
</dbReference>
<dbReference type="EMBL" id="FOSR01000007">
    <property type="protein sequence ID" value="SFK84434.1"/>
    <property type="molecule type" value="Genomic_DNA"/>
</dbReference>
<dbReference type="PROSITE" id="PS01334">
    <property type="entry name" value="PYRASE_CYS"/>
    <property type="match status" value="1"/>
</dbReference>
<comment type="subcellular location">
    <subcellularLocation>
        <location evidence="3">Cytoplasm</location>
    </subcellularLocation>
</comment>
<evidence type="ECO:0000256" key="1">
    <source>
        <dbReference type="ARBA" id="ARBA00001770"/>
    </source>
</evidence>
<organism evidence="10 11">
    <name type="scientific">Rhodanobacter glycinis</name>
    <dbReference type="NCBI Taxonomy" id="582702"/>
    <lineage>
        <taxon>Bacteria</taxon>
        <taxon>Pseudomonadati</taxon>
        <taxon>Pseudomonadota</taxon>
        <taxon>Gammaproteobacteria</taxon>
        <taxon>Lysobacterales</taxon>
        <taxon>Rhodanobacteraceae</taxon>
        <taxon>Rhodanobacter</taxon>
    </lineage>
</organism>
<dbReference type="InterPro" id="IPR029762">
    <property type="entry name" value="PGP-I_bact-type"/>
</dbReference>
<keyword evidence="5" id="KW-0963">Cytoplasm</keyword>
<evidence type="ECO:0000256" key="3">
    <source>
        <dbReference type="ARBA" id="ARBA00004496"/>
    </source>
</evidence>
<dbReference type="AlphaFoldDB" id="A0A1I4CT13"/>
<dbReference type="EC" id="3.4.19.3" evidence="9"/>
<protein>
    <recommendedName>
        <fullName evidence="9">Pyroglutamyl-peptidase I</fullName>
        <ecNumber evidence="9">3.4.19.3</ecNumber>
    </recommendedName>
</protein>
<dbReference type="InterPro" id="IPR000816">
    <property type="entry name" value="Peptidase_C15"/>
</dbReference>
<evidence type="ECO:0000256" key="6">
    <source>
        <dbReference type="ARBA" id="ARBA00022670"/>
    </source>
</evidence>
<comment type="similarity">
    <text evidence="4">Belongs to the peptidase C15 family.</text>
</comment>
<proteinExistence type="inferred from homology"/>
<feature type="active site" evidence="9">
    <location>
        <position position="144"/>
    </location>
</feature>
<evidence type="ECO:0000256" key="7">
    <source>
        <dbReference type="ARBA" id="ARBA00022801"/>
    </source>
</evidence>
<evidence type="ECO:0000313" key="10">
    <source>
        <dbReference type="EMBL" id="SFK84434.1"/>
    </source>
</evidence>
<dbReference type="Pfam" id="PF01470">
    <property type="entry name" value="Peptidase_C15"/>
    <property type="match status" value="1"/>
</dbReference>
<evidence type="ECO:0000313" key="11">
    <source>
        <dbReference type="Proteomes" id="UP000198725"/>
    </source>
</evidence>
<keyword evidence="8" id="KW-0788">Thiol protease</keyword>
<dbReference type="GO" id="GO:0016920">
    <property type="term" value="F:pyroglutamyl-peptidase activity"/>
    <property type="evidence" value="ECO:0007669"/>
    <property type="project" value="UniProtKB-EC"/>
</dbReference>
<dbReference type="GO" id="GO:0006508">
    <property type="term" value="P:proteolysis"/>
    <property type="evidence" value="ECO:0007669"/>
    <property type="project" value="UniProtKB-KW"/>
</dbReference>
<dbReference type="Proteomes" id="UP000198725">
    <property type="component" value="Unassembled WGS sequence"/>
</dbReference>
<keyword evidence="7" id="KW-0378">Hydrolase</keyword>
<evidence type="ECO:0000256" key="4">
    <source>
        <dbReference type="ARBA" id="ARBA00006641"/>
    </source>
</evidence>
<reference evidence="11" key="1">
    <citation type="submission" date="2016-10" db="EMBL/GenBank/DDBJ databases">
        <authorList>
            <person name="Varghese N."/>
            <person name="Submissions S."/>
        </authorList>
    </citation>
    <scope>NUCLEOTIDE SEQUENCE [LARGE SCALE GENOMIC DNA]</scope>
    <source>
        <strain evidence="11">MO64</strain>
    </source>
</reference>
<gene>
    <name evidence="10" type="ORF">SAMN05192579_107168</name>
</gene>
<dbReference type="NCBIfam" id="NF009676">
    <property type="entry name" value="PRK13197.1"/>
    <property type="match status" value="1"/>
</dbReference>
<keyword evidence="11" id="KW-1185">Reference proteome</keyword>
<name>A0A1I4CT13_9GAMM</name>
<dbReference type="NCBIfam" id="TIGR00504">
    <property type="entry name" value="pyro_pdase"/>
    <property type="match status" value="1"/>
</dbReference>
<comment type="catalytic activity">
    <reaction evidence="1 9">
        <text>Release of an N-terminal pyroglutamyl group from a polypeptide, the second amino acid generally not being Pro.</text>
        <dbReference type="EC" id="3.4.19.3"/>
    </reaction>
</comment>
<dbReference type="PRINTS" id="PR00706">
    <property type="entry name" value="PYROGLUPTASE"/>
</dbReference>
<evidence type="ECO:0000256" key="9">
    <source>
        <dbReference type="PROSITE-ProRule" id="PRU10077"/>
    </source>
</evidence>
<dbReference type="PANTHER" id="PTHR23402">
    <property type="entry name" value="PROTEASE FAMILY C15 PYROGLUTAMYL-PEPTIDASE I-RELATED"/>
    <property type="match status" value="1"/>
</dbReference>
<keyword evidence="6" id="KW-0645">Protease</keyword>
<dbReference type="FunFam" id="3.40.630.20:FF:000001">
    <property type="entry name" value="Pyrrolidone-carboxylate peptidase"/>
    <property type="match status" value="1"/>
</dbReference>
<comment type="function">
    <text evidence="2">Removes 5-oxoproline from various penultimate amino acid residues except L-proline.</text>
</comment>
<dbReference type="RefSeq" id="WP_092703581.1">
    <property type="nucleotide sequence ID" value="NZ_FOSR01000007.1"/>
</dbReference>
<dbReference type="CDD" id="cd00501">
    <property type="entry name" value="Peptidase_C15"/>
    <property type="match status" value="1"/>
</dbReference>
<evidence type="ECO:0000256" key="2">
    <source>
        <dbReference type="ARBA" id="ARBA00002280"/>
    </source>
</evidence>
<dbReference type="SUPFAM" id="SSF53182">
    <property type="entry name" value="Pyrrolidone carboxyl peptidase (pyroglutamate aminopeptidase)"/>
    <property type="match status" value="1"/>
</dbReference>
<dbReference type="InterPro" id="IPR016125">
    <property type="entry name" value="Peptidase_C15-like"/>
</dbReference>